<proteinExistence type="predicted"/>
<feature type="transmembrane region" description="Helical" evidence="1">
    <location>
        <begin position="33"/>
        <end position="55"/>
    </location>
</feature>
<comment type="caution">
    <text evidence="2">The sequence shown here is derived from an EMBL/GenBank/DDBJ whole genome shotgun (WGS) entry which is preliminary data.</text>
</comment>
<reference evidence="2 3" key="1">
    <citation type="submission" date="2023-10" db="EMBL/GenBank/DDBJ databases">
        <authorList>
            <person name="Botero Cardona J."/>
        </authorList>
    </citation>
    <scope>NUCLEOTIDE SEQUENCE [LARGE SCALE GENOMIC DNA]</scope>
    <source>
        <strain evidence="2 3">R-54839</strain>
    </source>
</reference>
<dbReference type="Proteomes" id="UP001314261">
    <property type="component" value="Unassembled WGS sequence"/>
</dbReference>
<accession>A0ABM9N1Q2</accession>
<evidence type="ECO:0000256" key="1">
    <source>
        <dbReference type="SAM" id="Phobius"/>
    </source>
</evidence>
<keyword evidence="1" id="KW-0472">Membrane</keyword>
<gene>
    <name evidence="2" type="ORF">R54839_PPFHFPJH_01608</name>
</gene>
<evidence type="ECO:0000313" key="3">
    <source>
        <dbReference type="Proteomes" id="UP001314261"/>
    </source>
</evidence>
<sequence>MKNFKWEFYWPGLITLVLFFLINDFVWNFSHHWVLGLVVYIVLYLPVSFTYDYFVKRSHRGSQKR</sequence>
<keyword evidence="1" id="KW-0812">Transmembrane</keyword>
<dbReference type="EMBL" id="CAUZLR010000016">
    <property type="protein sequence ID" value="CAK1254129.1"/>
    <property type="molecule type" value="Genomic_DNA"/>
</dbReference>
<keyword evidence="1" id="KW-1133">Transmembrane helix</keyword>
<protein>
    <submittedName>
        <fullName evidence="2">Uncharacterized protein</fullName>
    </submittedName>
</protein>
<evidence type="ECO:0000313" key="2">
    <source>
        <dbReference type="EMBL" id="CAK1254129.1"/>
    </source>
</evidence>
<name>A0ABM9N1Q2_9LACO</name>
<organism evidence="2 3">
    <name type="scientific">Fructobacillus fructosus</name>
    <dbReference type="NCBI Taxonomy" id="1631"/>
    <lineage>
        <taxon>Bacteria</taxon>
        <taxon>Bacillati</taxon>
        <taxon>Bacillota</taxon>
        <taxon>Bacilli</taxon>
        <taxon>Lactobacillales</taxon>
        <taxon>Lactobacillaceae</taxon>
        <taxon>Fructobacillus</taxon>
    </lineage>
</organism>
<keyword evidence="3" id="KW-1185">Reference proteome</keyword>
<feature type="transmembrane region" description="Helical" evidence="1">
    <location>
        <begin position="7"/>
        <end position="27"/>
    </location>
</feature>